<dbReference type="InterPro" id="IPR033199">
    <property type="entry name" value="DDAH-like"/>
</dbReference>
<dbReference type="Gene3D" id="3.75.10.10">
    <property type="entry name" value="L-arginine/glycine Amidinotransferase, Chain A"/>
    <property type="match status" value="1"/>
</dbReference>
<dbReference type="SUPFAM" id="SSF55909">
    <property type="entry name" value="Pentein"/>
    <property type="match status" value="1"/>
</dbReference>
<keyword evidence="2" id="KW-0378">Hydrolase</keyword>
<organism evidence="3 4">
    <name type="scientific">Sporosarcina ureae</name>
    <dbReference type="NCBI Taxonomy" id="1571"/>
    <lineage>
        <taxon>Bacteria</taxon>
        <taxon>Bacillati</taxon>
        <taxon>Bacillota</taxon>
        <taxon>Bacilli</taxon>
        <taxon>Bacillales</taxon>
        <taxon>Caryophanaceae</taxon>
        <taxon>Sporosarcina</taxon>
    </lineage>
</organism>
<dbReference type="PANTHER" id="PTHR12737:SF9">
    <property type="entry name" value="DIMETHYLARGININASE"/>
    <property type="match status" value="1"/>
</dbReference>
<proteinExistence type="inferred from homology"/>
<dbReference type="RefSeq" id="WP_029052700.1">
    <property type="nucleotide sequence ID" value="NZ_CP015108.1"/>
</dbReference>
<keyword evidence="4" id="KW-1185">Reference proteome</keyword>
<comment type="similarity">
    <text evidence="1">Belongs to the DDAH family.</text>
</comment>
<dbReference type="Proteomes" id="UP000192486">
    <property type="component" value="Chromosome"/>
</dbReference>
<name>A0ABM6JXE0_SPOUR</name>
<dbReference type="EMBL" id="CP015108">
    <property type="protein sequence ID" value="ARF14926.1"/>
    <property type="molecule type" value="Genomic_DNA"/>
</dbReference>
<gene>
    <name evidence="3" type="ORF">SporoS204_12640</name>
</gene>
<protein>
    <submittedName>
        <fullName evidence="3">N(G),N(G)-dimethylarginine dimethylaminohydrolase</fullName>
    </submittedName>
</protein>
<evidence type="ECO:0000313" key="4">
    <source>
        <dbReference type="Proteomes" id="UP000192486"/>
    </source>
</evidence>
<dbReference type="Pfam" id="PF19420">
    <property type="entry name" value="DDAH_eukar"/>
    <property type="match status" value="1"/>
</dbReference>
<dbReference type="PANTHER" id="PTHR12737">
    <property type="entry name" value="DIMETHYLARGININE DIMETHYLAMINOHYDROLASE"/>
    <property type="match status" value="1"/>
</dbReference>
<accession>A0ABM6JXE0</accession>
<sequence>MLFKQTIVKKPGKSYLNGLTTSDLGEPNFEELLQQHEEYVKALKSCGVAVHELDPSEEFPDSCFVEDAAVVVPEFAVITNPGADSRNKEIIEIEQVLKNYYDEFRYIQGPGTLDGGDVMQIDKNFYIGISDRTNQEGADQLKKILEDAGYHVTITTLEEFFHLKTGITFLGDQTVVAAGEFINHPAFAEYKKIVVPAEEEYTANTIRVNDKVIVPSGFPETKQKIEEAGFNVVEVEMTEFQKHDGGLSCLSLRF</sequence>
<evidence type="ECO:0000256" key="2">
    <source>
        <dbReference type="ARBA" id="ARBA00022801"/>
    </source>
</evidence>
<evidence type="ECO:0000256" key="1">
    <source>
        <dbReference type="ARBA" id="ARBA00008532"/>
    </source>
</evidence>
<evidence type="ECO:0000313" key="3">
    <source>
        <dbReference type="EMBL" id="ARF14926.1"/>
    </source>
</evidence>
<reference evidence="3 4" key="1">
    <citation type="submission" date="2016-04" db="EMBL/GenBank/DDBJ databases">
        <title>Comparative Genomics and Epigenetics of Sporosarcina ureae.</title>
        <authorList>
            <person name="Oliver A.S."/>
            <person name="Cooper K.K."/>
        </authorList>
    </citation>
    <scope>NUCLEOTIDE SEQUENCE [LARGE SCALE GENOMIC DNA]</scope>
    <source>
        <strain evidence="3 4">S204</strain>
    </source>
</reference>